<dbReference type="AlphaFoldDB" id="A0A212LNR4"/>
<sequence length="262" mass="29438">MHKHLPQPYFSRFVRAIIEFDMLRDGDKILVGLSGGKDSLFLTYALAVLKDISPVKFELGAFTLDPLFTTDFDPAPLLDFCTRLGIPFGTSQANIAGIIENNAGKDPCFTCAFFRRGAVNNYAKQHGYNKVALAHHHDDAVETFYMGLLYAGHLKTFAPVTYLSRTGLTVIRPLVYFREQELRESVSLHGLTPIASPCPMNGKTKRQEIKERIAALEAADPAFYAHLAAAMRGGKTAELWPEPPDRRQLKVKHDAFWRQRQQ</sequence>
<dbReference type="InterPro" id="IPR014729">
    <property type="entry name" value="Rossmann-like_a/b/a_fold"/>
</dbReference>
<organism evidence="3">
    <name type="scientific">uncultured Sporomusa sp</name>
    <dbReference type="NCBI Taxonomy" id="307249"/>
    <lineage>
        <taxon>Bacteria</taxon>
        <taxon>Bacillati</taxon>
        <taxon>Bacillota</taxon>
        <taxon>Negativicutes</taxon>
        <taxon>Selenomonadales</taxon>
        <taxon>Sporomusaceae</taxon>
        <taxon>Sporomusa</taxon>
        <taxon>environmental samples</taxon>
    </lineage>
</organism>
<dbReference type="PANTHER" id="PTHR43686">
    <property type="entry name" value="SULFURTRANSFERASE-RELATED"/>
    <property type="match status" value="1"/>
</dbReference>
<reference evidence="3" key="1">
    <citation type="submission" date="2016-08" db="EMBL/GenBank/DDBJ databases">
        <authorList>
            <person name="Seilhamer J.J."/>
        </authorList>
    </citation>
    <scope>NUCLEOTIDE SEQUENCE</scope>
    <source>
        <strain evidence="3">86</strain>
    </source>
</reference>
<dbReference type="GO" id="GO:0008033">
    <property type="term" value="P:tRNA processing"/>
    <property type="evidence" value="ECO:0007669"/>
    <property type="project" value="InterPro"/>
</dbReference>
<evidence type="ECO:0000256" key="1">
    <source>
        <dbReference type="ARBA" id="ARBA00022679"/>
    </source>
</evidence>
<dbReference type="GO" id="GO:0016740">
    <property type="term" value="F:transferase activity"/>
    <property type="evidence" value="ECO:0007669"/>
    <property type="project" value="UniProtKB-KW"/>
</dbReference>
<accession>A0A212LNR4</accession>
<dbReference type="PANTHER" id="PTHR43686:SF1">
    <property type="entry name" value="AMINOTRAN_5 DOMAIN-CONTAINING PROTEIN"/>
    <property type="match status" value="1"/>
</dbReference>
<gene>
    <name evidence="3" type="ORF">KL86SPO_20378</name>
</gene>
<dbReference type="InterPro" id="IPR035107">
    <property type="entry name" value="tRNA_thiolation_TtcA_Ctu1"/>
</dbReference>
<proteinExistence type="predicted"/>
<dbReference type="RefSeq" id="WP_288183375.1">
    <property type="nucleotide sequence ID" value="NZ_LT608335.1"/>
</dbReference>
<evidence type="ECO:0000259" key="2">
    <source>
        <dbReference type="Pfam" id="PF01171"/>
    </source>
</evidence>
<evidence type="ECO:0000313" key="3">
    <source>
        <dbReference type="EMBL" id="SCM79059.1"/>
    </source>
</evidence>
<feature type="domain" description="tRNA(Ile)-lysidine/2-thiocytidine synthase N-terminal" evidence="2">
    <location>
        <begin position="28"/>
        <end position="201"/>
    </location>
</feature>
<dbReference type="Pfam" id="PF01171">
    <property type="entry name" value="ATP_bind_3"/>
    <property type="match status" value="1"/>
</dbReference>
<dbReference type="CDD" id="cd24138">
    <property type="entry name" value="TtcA-like"/>
    <property type="match status" value="1"/>
</dbReference>
<dbReference type="EMBL" id="FMJE01000002">
    <property type="protein sequence ID" value="SCM79059.1"/>
    <property type="molecule type" value="Genomic_DNA"/>
</dbReference>
<protein>
    <submittedName>
        <fullName evidence="3">PP-loop domain protein</fullName>
    </submittedName>
</protein>
<dbReference type="PIRSF" id="PIRSF004976">
    <property type="entry name" value="ATPase_YdaO"/>
    <property type="match status" value="1"/>
</dbReference>
<keyword evidence="1" id="KW-0808">Transferase</keyword>
<dbReference type="SUPFAM" id="SSF52402">
    <property type="entry name" value="Adenine nucleotide alpha hydrolases-like"/>
    <property type="match status" value="1"/>
</dbReference>
<name>A0A212LNR4_9FIRM</name>
<dbReference type="Gene3D" id="3.40.50.620">
    <property type="entry name" value="HUPs"/>
    <property type="match status" value="1"/>
</dbReference>
<dbReference type="InterPro" id="IPR011063">
    <property type="entry name" value="TilS/TtcA_N"/>
</dbReference>